<gene>
    <name evidence="1" type="ORF">GCM10022403_078050</name>
</gene>
<reference evidence="2" key="1">
    <citation type="journal article" date="2019" name="Int. J. Syst. Evol. Microbiol.">
        <title>The Global Catalogue of Microorganisms (GCM) 10K type strain sequencing project: providing services to taxonomists for standard genome sequencing and annotation.</title>
        <authorList>
            <consortium name="The Broad Institute Genomics Platform"/>
            <consortium name="The Broad Institute Genome Sequencing Center for Infectious Disease"/>
            <person name="Wu L."/>
            <person name="Ma J."/>
        </authorList>
    </citation>
    <scope>NUCLEOTIDE SEQUENCE [LARGE SCALE GENOMIC DNA]</scope>
    <source>
        <strain evidence="2">JCM 17138</strain>
    </source>
</reference>
<dbReference type="Proteomes" id="UP001501009">
    <property type="component" value="Unassembled WGS sequence"/>
</dbReference>
<accession>A0ABP7J310</accession>
<name>A0ABP7J310_9ACTN</name>
<evidence type="ECO:0000313" key="1">
    <source>
        <dbReference type="EMBL" id="GAA3833461.1"/>
    </source>
</evidence>
<comment type="caution">
    <text evidence="1">The sequence shown here is derived from an EMBL/GenBank/DDBJ whole genome shotgun (WGS) entry which is preliminary data.</text>
</comment>
<dbReference type="EMBL" id="BAABDE010000030">
    <property type="protein sequence ID" value="GAA3833461.1"/>
    <property type="molecule type" value="Genomic_DNA"/>
</dbReference>
<protein>
    <submittedName>
        <fullName evidence="1">Uncharacterized protein</fullName>
    </submittedName>
</protein>
<sequence length="105" mass="10715">MLKQAPGEILRCGVADEFPPEGAASCRIVVGGGRVERGCNRGSWGTVQAAHSAECGGLGGRSGLGRGGGIMEEGRFGGDAGLPLAGRAARRRCRAAEREPAVLVR</sequence>
<organism evidence="1 2">
    <name type="scientific">Streptomyces coacervatus</name>
    <dbReference type="NCBI Taxonomy" id="647381"/>
    <lineage>
        <taxon>Bacteria</taxon>
        <taxon>Bacillati</taxon>
        <taxon>Actinomycetota</taxon>
        <taxon>Actinomycetes</taxon>
        <taxon>Kitasatosporales</taxon>
        <taxon>Streptomycetaceae</taxon>
        <taxon>Streptomyces</taxon>
    </lineage>
</organism>
<proteinExistence type="predicted"/>
<evidence type="ECO:0000313" key="2">
    <source>
        <dbReference type="Proteomes" id="UP001501009"/>
    </source>
</evidence>
<keyword evidence="2" id="KW-1185">Reference proteome</keyword>